<dbReference type="EMBL" id="PDVP01000001">
    <property type="protein sequence ID" value="PHP68878.1"/>
    <property type="molecule type" value="Genomic_DNA"/>
</dbReference>
<dbReference type="OrthoDB" id="9800421at2"/>
<keyword evidence="2" id="KW-1185">Reference proteome</keyword>
<protein>
    <recommendedName>
        <fullName evidence="3">Oxidoreductase</fullName>
    </recommendedName>
</protein>
<dbReference type="InterPro" id="IPR008318">
    <property type="entry name" value="UCP030820"/>
</dbReference>
<reference evidence="1 2" key="1">
    <citation type="submission" date="2017-10" db="EMBL/GenBank/DDBJ databases">
        <title>Sedimentibacterium mangrovi gen. nov., sp. nov., a novel member of family Phyllobacteriacea isolated from mangrove sediment.</title>
        <authorList>
            <person name="Liao H."/>
            <person name="Tian Y."/>
        </authorList>
    </citation>
    <scope>NUCLEOTIDE SEQUENCE [LARGE SCALE GENOMIC DNA]</scope>
    <source>
        <strain evidence="1 2">X9-2-2</strain>
    </source>
</reference>
<dbReference type="Proteomes" id="UP000221168">
    <property type="component" value="Unassembled WGS sequence"/>
</dbReference>
<evidence type="ECO:0008006" key="3">
    <source>
        <dbReference type="Google" id="ProtNLM"/>
    </source>
</evidence>
<dbReference type="AlphaFoldDB" id="A0A2G1QUK7"/>
<proteinExistence type="predicted"/>
<organism evidence="1 2">
    <name type="scientific">Zhengella mangrovi</name>
    <dbReference type="NCBI Taxonomy" id="1982044"/>
    <lineage>
        <taxon>Bacteria</taxon>
        <taxon>Pseudomonadati</taxon>
        <taxon>Pseudomonadota</taxon>
        <taxon>Alphaproteobacteria</taxon>
        <taxon>Hyphomicrobiales</taxon>
        <taxon>Notoacmeibacteraceae</taxon>
        <taxon>Zhengella</taxon>
    </lineage>
</organism>
<name>A0A2G1QUK7_9HYPH</name>
<dbReference type="RefSeq" id="WP_099303381.1">
    <property type="nucleotide sequence ID" value="NZ_PDVP01000001.1"/>
</dbReference>
<sequence length="178" mass="19174">MADTNDNTAPRLWTRAGGFVEDTWIRAGGIEDRERGENLVLPLDGFLALDEEERTARAGYLAVEIQPGESLEPLLPFLGALPLIVLAFPAFNDGRSYSKATLLRSRYGFAGAVRASGDVLPDQVAHMLRTGFDELEVSHGVAIARLQAGAVDAFAAHYQPAVDAAGPAARFAWRRVPA</sequence>
<accession>A0A2G1QUK7</accession>
<dbReference type="PIRSF" id="PIRSF030820">
    <property type="entry name" value="UCP030820"/>
    <property type="match status" value="1"/>
</dbReference>
<comment type="caution">
    <text evidence="1">The sequence shown here is derived from an EMBL/GenBank/DDBJ whole genome shotgun (WGS) entry which is preliminary data.</text>
</comment>
<gene>
    <name evidence="1" type="ORF">CSC94_02485</name>
</gene>
<dbReference type="Pfam" id="PF06073">
    <property type="entry name" value="DUF934"/>
    <property type="match status" value="1"/>
</dbReference>
<evidence type="ECO:0000313" key="1">
    <source>
        <dbReference type="EMBL" id="PHP68878.1"/>
    </source>
</evidence>
<evidence type="ECO:0000313" key="2">
    <source>
        <dbReference type="Proteomes" id="UP000221168"/>
    </source>
</evidence>